<organism evidence="6">
    <name type="scientific">Tunturiibacter gelidiferens</name>
    <dbReference type="NCBI Taxonomy" id="3069689"/>
    <lineage>
        <taxon>Bacteria</taxon>
        <taxon>Pseudomonadati</taxon>
        <taxon>Acidobacteriota</taxon>
        <taxon>Terriglobia</taxon>
        <taxon>Terriglobales</taxon>
        <taxon>Acidobacteriaceae</taxon>
        <taxon>Tunturiibacter</taxon>
    </lineage>
</organism>
<dbReference type="GO" id="GO:0003677">
    <property type="term" value="F:DNA binding"/>
    <property type="evidence" value="ECO:0007669"/>
    <property type="project" value="UniProtKB-KW"/>
</dbReference>
<dbReference type="Gene3D" id="1.10.443.10">
    <property type="entry name" value="Intergrase catalytic core"/>
    <property type="match status" value="1"/>
</dbReference>
<evidence type="ECO:0000313" key="6">
    <source>
        <dbReference type="EMBL" id="XCB21974.1"/>
    </source>
</evidence>
<dbReference type="Gene3D" id="1.10.150.130">
    <property type="match status" value="1"/>
</dbReference>
<dbReference type="PANTHER" id="PTHR30629">
    <property type="entry name" value="PROPHAGE INTEGRASE"/>
    <property type="match status" value="1"/>
</dbReference>
<keyword evidence="4" id="KW-0233">DNA recombination</keyword>
<dbReference type="InterPro" id="IPR013762">
    <property type="entry name" value="Integrase-like_cat_sf"/>
</dbReference>
<dbReference type="Pfam" id="PF14659">
    <property type="entry name" value="Phage_int_SAM_3"/>
    <property type="match status" value="1"/>
</dbReference>
<dbReference type="PROSITE" id="PS51898">
    <property type="entry name" value="TYR_RECOMBINASE"/>
    <property type="match status" value="1"/>
</dbReference>
<reference evidence="6" key="1">
    <citation type="submission" date="2023-08" db="EMBL/GenBank/DDBJ databases">
        <authorList>
            <person name="Messyasz A."/>
            <person name="Mannisto M.K."/>
            <person name="Kerkhof L.J."/>
            <person name="Haggblom M."/>
        </authorList>
    </citation>
    <scope>NUCLEOTIDE SEQUENCE</scope>
    <source>
        <strain evidence="6">M8UP39</strain>
    </source>
</reference>
<dbReference type="PANTHER" id="PTHR30629:SF6">
    <property type="entry name" value="PROPHAGE INTEGRASE INTA-RELATED"/>
    <property type="match status" value="1"/>
</dbReference>
<name>A0AAU7YZ72_9BACT</name>
<reference evidence="6" key="2">
    <citation type="journal article" date="2024" name="Environ. Microbiol.">
        <title>Genome analysis and description of Tunturibacter gen. nov. expands the diversity of Terriglobia in tundra soils.</title>
        <authorList>
            <person name="Messyasz A."/>
            <person name="Mannisto M.K."/>
            <person name="Kerkhof L.J."/>
            <person name="Haggblom M.M."/>
        </authorList>
    </citation>
    <scope>NUCLEOTIDE SEQUENCE</scope>
    <source>
        <strain evidence="6">M8UP39</strain>
    </source>
</reference>
<dbReference type="CDD" id="cd01189">
    <property type="entry name" value="INT_ICEBs1_C_like"/>
    <property type="match status" value="1"/>
</dbReference>
<keyword evidence="3" id="KW-0238">DNA-binding</keyword>
<dbReference type="SUPFAM" id="SSF56349">
    <property type="entry name" value="DNA breaking-rejoining enzymes"/>
    <property type="match status" value="1"/>
</dbReference>
<dbReference type="GO" id="GO:0015074">
    <property type="term" value="P:DNA integration"/>
    <property type="evidence" value="ECO:0007669"/>
    <property type="project" value="UniProtKB-KW"/>
</dbReference>
<dbReference type="InterPro" id="IPR004107">
    <property type="entry name" value="Integrase_SAM-like_N"/>
</dbReference>
<dbReference type="InterPro" id="IPR011010">
    <property type="entry name" value="DNA_brk_join_enz"/>
</dbReference>
<dbReference type="InterPro" id="IPR010998">
    <property type="entry name" value="Integrase_recombinase_N"/>
</dbReference>
<evidence type="ECO:0000256" key="1">
    <source>
        <dbReference type="ARBA" id="ARBA00008857"/>
    </source>
</evidence>
<dbReference type="EMBL" id="CP132938">
    <property type="protein sequence ID" value="XCB21974.1"/>
    <property type="molecule type" value="Genomic_DNA"/>
</dbReference>
<protein>
    <submittedName>
        <fullName evidence="6">Site-specific integrase</fullName>
    </submittedName>
</protein>
<comment type="similarity">
    <text evidence="1">Belongs to the 'phage' integrase family.</text>
</comment>
<dbReference type="Pfam" id="PF00589">
    <property type="entry name" value="Phage_integrase"/>
    <property type="match status" value="1"/>
</dbReference>
<evidence type="ECO:0000256" key="3">
    <source>
        <dbReference type="ARBA" id="ARBA00023125"/>
    </source>
</evidence>
<dbReference type="RefSeq" id="WP_353071966.1">
    <property type="nucleotide sequence ID" value="NZ_CP132938.1"/>
</dbReference>
<proteinExistence type="inferred from homology"/>
<evidence type="ECO:0000256" key="4">
    <source>
        <dbReference type="ARBA" id="ARBA00023172"/>
    </source>
</evidence>
<dbReference type="KEGG" id="tgi:RBB81_20700"/>
<evidence type="ECO:0000256" key="2">
    <source>
        <dbReference type="ARBA" id="ARBA00022908"/>
    </source>
</evidence>
<sequence length="392" mass="44157">MTQNSRLQYGTVSKRGKKNKVWIGRWREEVPGPQGSIRIVRRSVVLGAVEEISSKRNAERELWERLKLINVGKPGASGPMTLRRFAEEMWKPSVFPSLKLSTRLFYDHNLQTHILPVFGEIPLRALTRDGVQKWLHGKFSAGMSWNSVRHLRTTFGTVLNAAEMDELIRQNVVKKTRLPRRIHSEEPPLVSLDELKSLLKELPEPSRSIAALIVLTGLRIGEMLALRWCDVDLTAGTLRVRQTVYEGQFDTPKTKRSRRVVPLSPIAVQILGLQRQGSGTALIFSSAAGTALCRRNLLNRQFRPVAVRLGLKGFNWHWLRHLTASLLDAAGTPLGTVQTLLGHTSSEVTREHYIHAVSSESRNAVGRIEELLIGPKWTQMQKVAQKGSLLIH</sequence>
<gene>
    <name evidence="6" type="ORF">RBB81_20700</name>
</gene>
<accession>A0AAU7YZ72</accession>
<dbReference type="GO" id="GO:0006310">
    <property type="term" value="P:DNA recombination"/>
    <property type="evidence" value="ECO:0007669"/>
    <property type="project" value="UniProtKB-KW"/>
</dbReference>
<evidence type="ECO:0000259" key="5">
    <source>
        <dbReference type="PROSITE" id="PS51898"/>
    </source>
</evidence>
<feature type="domain" description="Tyr recombinase" evidence="5">
    <location>
        <begin position="185"/>
        <end position="366"/>
    </location>
</feature>
<dbReference type="AlphaFoldDB" id="A0AAU7YZ72"/>
<dbReference type="InterPro" id="IPR050808">
    <property type="entry name" value="Phage_Integrase"/>
</dbReference>
<dbReference type="InterPro" id="IPR002104">
    <property type="entry name" value="Integrase_catalytic"/>
</dbReference>
<keyword evidence="2" id="KW-0229">DNA integration</keyword>